<organism evidence="1 2">
    <name type="scientific">Paraclostridium sordellii</name>
    <name type="common">Clostridium sordellii</name>
    <dbReference type="NCBI Taxonomy" id="1505"/>
    <lineage>
        <taxon>Bacteria</taxon>
        <taxon>Bacillati</taxon>
        <taxon>Bacillota</taxon>
        <taxon>Clostridia</taxon>
        <taxon>Peptostreptococcales</taxon>
        <taxon>Peptostreptococcaceae</taxon>
        <taxon>Paraclostridium</taxon>
    </lineage>
</organism>
<proteinExistence type="predicted"/>
<dbReference type="GeneID" id="97537351"/>
<dbReference type="EMBL" id="LN679998">
    <property type="protein sequence ID" value="CEJ73618.1"/>
    <property type="molecule type" value="Genomic_DNA"/>
</dbReference>
<protein>
    <submittedName>
        <fullName evidence="1">Uncharacterized protein</fullName>
    </submittedName>
</protein>
<name>A0ABP1XTL8_PARSO</name>
<dbReference type="RefSeq" id="WP_021124428.1">
    <property type="nucleotide sequence ID" value="NZ_CDNJ01000003.1"/>
</dbReference>
<reference evidence="1 2" key="1">
    <citation type="submission" date="2014-11" db="EMBL/GenBank/DDBJ databases">
        <authorList>
            <person name="Aslett M.A."/>
            <person name="De Silva N."/>
        </authorList>
    </citation>
    <scope>NUCLEOTIDE SEQUENCE [LARGE SCALE GENOMIC DNA]</scope>
    <source>
        <strain evidence="1 2">ATCC9714</strain>
    </source>
</reference>
<sequence>MSDSDEVIVANQSGKVHSKENKKYKFEYVTGPLEYSFTNNEESGVLQSKGIKEHVCEILEGGREAFKQRENKYGF</sequence>
<evidence type="ECO:0000313" key="1">
    <source>
        <dbReference type="EMBL" id="CEJ73618.1"/>
    </source>
</evidence>
<gene>
    <name evidence="1" type="ORF">ATCC9714_15061</name>
</gene>
<dbReference type="Proteomes" id="UP000032811">
    <property type="component" value="Chromosome 1"/>
</dbReference>
<accession>A0ABP1XTL8</accession>
<evidence type="ECO:0000313" key="2">
    <source>
        <dbReference type="Proteomes" id="UP000032811"/>
    </source>
</evidence>
<keyword evidence="2" id="KW-1185">Reference proteome</keyword>